<dbReference type="EMBL" id="KI965407">
    <property type="protein sequence ID" value="EUD70149.1"/>
    <property type="molecule type" value="Genomic_DNA"/>
</dbReference>
<dbReference type="AlphaFoldDB" id="W7AN37"/>
<gene>
    <name evidence="1" type="ORF">YYG_04772</name>
</gene>
<dbReference type="Proteomes" id="UP000030659">
    <property type="component" value="Unassembled WGS sequence"/>
</dbReference>
<reference evidence="1 2" key="1">
    <citation type="submission" date="2013-02" db="EMBL/GenBank/DDBJ databases">
        <title>The Genome Sequence of Plasmodium vinckei petteri CR.</title>
        <authorList>
            <consortium name="The Broad Institute Genome Sequencing Platform"/>
            <consortium name="The Broad Institute Genome Sequencing Center for Infectious Disease"/>
            <person name="Neafsey D."/>
            <person name="Cheeseman I."/>
            <person name="Volkman S."/>
            <person name="Adams J."/>
            <person name="Walker B."/>
            <person name="Young S.K."/>
            <person name="Zeng Q."/>
            <person name="Gargeya S."/>
            <person name="Fitzgerald M."/>
            <person name="Haas B."/>
            <person name="Abouelleil A."/>
            <person name="Alvarado L."/>
            <person name="Arachchi H.M."/>
            <person name="Berlin A.M."/>
            <person name="Chapman S.B."/>
            <person name="Dewar J."/>
            <person name="Goldberg J."/>
            <person name="Griggs A."/>
            <person name="Gujja S."/>
            <person name="Hansen M."/>
            <person name="Howarth C."/>
            <person name="Imamovic A."/>
            <person name="Larimer J."/>
            <person name="McCowan C."/>
            <person name="Murphy C."/>
            <person name="Neiman D."/>
            <person name="Pearson M."/>
            <person name="Priest M."/>
            <person name="Roberts A."/>
            <person name="Saif S."/>
            <person name="Shea T."/>
            <person name="Sisk P."/>
            <person name="Sykes S."/>
            <person name="Wortman J."/>
            <person name="Nusbaum C."/>
            <person name="Birren B."/>
        </authorList>
    </citation>
    <scope>NUCLEOTIDE SEQUENCE [LARGE SCALE GENOMIC DNA]</scope>
    <source>
        <strain evidence="1 2">CR</strain>
    </source>
</reference>
<protein>
    <submittedName>
        <fullName evidence="1">Uncharacterized protein</fullName>
    </submittedName>
</protein>
<name>W7AN37_PLAVN</name>
<organism evidence="1 2">
    <name type="scientific">Plasmodium vinckei petteri</name>
    <dbReference type="NCBI Taxonomy" id="138298"/>
    <lineage>
        <taxon>Eukaryota</taxon>
        <taxon>Sar</taxon>
        <taxon>Alveolata</taxon>
        <taxon>Apicomplexa</taxon>
        <taxon>Aconoidasida</taxon>
        <taxon>Haemosporida</taxon>
        <taxon>Plasmodiidae</taxon>
        <taxon>Plasmodium</taxon>
        <taxon>Plasmodium (Vinckeia)</taxon>
    </lineage>
</organism>
<evidence type="ECO:0000313" key="2">
    <source>
        <dbReference type="Proteomes" id="UP000030659"/>
    </source>
</evidence>
<proteinExistence type="predicted"/>
<accession>W7AN37</accession>
<evidence type="ECO:0000313" key="1">
    <source>
        <dbReference type="EMBL" id="EUD70149.1"/>
    </source>
</evidence>
<sequence length="97" mass="11131">MANIQIINTLLTNLHILNNGQNIKNGYLLFGWKKVLNKKNIKKVTNMVYRKKIAKTVINSVDDKRPMEVIINPAYGEQFLLINIYNLVRSGSMSLIN</sequence>